<comment type="caution">
    <text evidence="5">The sequence shown here is derived from an EMBL/GenBank/DDBJ whole genome shotgun (WGS) entry which is preliminary data.</text>
</comment>
<feature type="domain" description="RING-type" evidence="4">
    <location>
        <begin position="384"/>
        <end position="433"/>
    </location>
</feature>
<evidence type="ECO:0000313" key="5">
    <source>
        <dbReference type="EMBL" id="OTF82109.1"/>
    </source>
</evidence>
<dbReference type="InterPro" id="IPR026254">
    <property type="entry name" value="RNF31-like"/>
</dbReference>
<dbReference type="Proteomes" id="UP000194236">
    <property type="component" value="Unassembled WGS sequence"/>
</dbReference>
<name>A0A1Y3BMA0_EURMA</name>
<keyword evidence="2" id="KW-0862">Zinc</keyword>
<dbReference type="GO" id="GO:0071797">
    <property type="term" value="C:LUBAC complex"/>
    <property type="evidence" value="ECO:0007669"/>
    <property type="project" value="InterPro"/>
</dbReference>
<dbReference type="PANTHER" id="PTHR16004">
    <property type="entry name" value="RING FINGER PROTEIN 31-RELATED"/>
    <property type="match status" value="1"/>
</dbReference>
<accession>A0A1Y3BMA0</accession>
<dbReference type="SUPFAM" id="SSF57850">
    <property type="entry name" value="RING/U-box"/>
    <property type="match status" value="1"/>
</dbReference>
<keyword evidence="1 3" id="KW-0863">Zinc-finger</keyword>
<dbReference type="InterPro" id="IPR032065">
    <property type="entry name" value="RNF31-UBA"/>
</dbReference>
<evidence type="ECO:0000259" key="4">
    <source>
        <dbReference type="PROSITE" id="PS50089"/>
    </source>
</evidence>
<dbReference type="EMBL" id="MUJZ01010174">
    <property type="protein sequence ID" value="OTF82109.1"/>
    <property type="molecule type" value="Genomic_DNA"/>
</dbReference>
<dbReference type="InterPro" id="IPR013083">
    <property type="entry name" value="Znf_RING/FYVE/PHD"/>
</dbReference>
<proteinExistence type="predicted"/>
<dbReference type="PANTHER" id="PTHR16004:SF2">
    <property type="entry name" value="E3 UBIQUITIN-PROTEIN LIGASE LUBEL"/>
    <property type="match status" value="1"/>
</dbReference>
<sequence>MWNSGRQIIQILREAEKKGYTSDDLEAAIKFSPVSPLEWLEKNWKNLCEIVMTMSNNQIVEWERTNGNMIINFPMVTENDAKVALRLCKGNLLQSIEKCVQRHCENKLFGSTINNVNKHSPSNSEFFAMKVTGLGFGRENNDANHLMNNNDGNEFYESKIQEFNYLEHSRLPMEEFLASQEPTFTQEANLCTLSSEKQLKMNNMDRSQSHIKQRIKLKLNELTAKHAATLIPSNGNEDIKQQQQMQAELSSISISNNSDENVTDAVMDIAEFKKMNRQKQLKAQIVIDKIYNFMATTQQLQNVSEKLQTGIPISLTPIKTIDRIVRNQNDVRIISSLKINDAQEPMTTGNPTIIQSSLSIENCPSKVENPYSYEFQWARTELECELCATIIPVEDIVVMITCKHYACHNCMKNYLTVQIRERQRLVITCPFCNEPDISADQDEQVFEYLAIFDPFIRHIIDNDVYELFQRKMRDRALLRDPNFMWCVK</sequence>
<dbReference type="Pfam" id="PF16678">
    <property type="entry name" value="UBA_HOIP"/>
    <property type="match status" value="1"/>
</dbReference>
<dbReference type="GO" id="GO:0097039">
    <property type="term" value="P:protein linear polyubiquitination"/>
    <property type="evidence" value="ECO:0007669"/>
    <property type="project" value="TreeGrafter"/>
</dbReference>
<gene>
    <name evidence="5" type="ORF">BLA29_004860</name>
</gene>
<feature type="non-terminal residue" evidence="5">
    <location>
        <position position="488"/>
    </location>
</feature>
<reference evidence="5 6" key="1">
    <citation type="submission" date="2017-03" db="EMBL/GenBank/DDBJ databases">
        <title>Genome Survey of Euroglyphus maynei.</title>
        <authorList>
            <person name="Arlian L.G."/>
            <person name="Morgan M.S."/>
            <person name="Rider S.D."/>
        </authorList>
    </citation>
    <scope>NUCLEOTIDE SEQUENCE [LARGE SCALE GENOMIC DNA]</scope>
    <source>
        <strain evidence="5">Arlian Lab</strain>
        <tissue evidence="5">Whole body</tissue>
    </source>
</reference>
<dbReference type="Gene3D" id="6.10.140.1100">
    <property type="match status" value="1"/>
</dbReference>
<evidence type="ECO:0000256" key="3">
    <source>
        <dbReference type="PROSITE-ProRule" id="PRU00175"/>
    </source>
</evidence>
<dbReference type="AlphaFoldDB" id="A0A1Y3BMA0"/>
<dbReference type="GO" id="GO:0070530">
    <property type="term" value="F:K63-linked polyubiquitin modification-dependent protein binding"/>
    <property type="evidence" value="ECO:0007669"/>
    <property type="project" value="TreeGrafter"/>
</dbReference>
<keyword evidence="6" id="KW-1185">Reference proteome</keyword>
<evidence type="ECO:0000313" key="6">
    <source>
        <dbReference type="Proteomes" id="UP000194236"/>
    </source>
</evidence>
<dbReference type="GO" id="GO:0036435">
    <property type="term" value="F:K48-linked polyubiquitin modification-dependent protein binding"/>
    <property type="evidence" value="ECO:0007669"/>
    <property type="project" value="TreeGrafter"/>
</dbReference>
<dbReference type="GO" id="GO:0061630">
    <property type="term" value="F:ubiquitin protein ligase activity"/>
    <property type="evidence" value="ECO:0007669"/>
    <property type="project" value="TreeGrafter"/>
</dbReference>
<dbReference type="Gene3D" id="3.30.40.10">
    <property type="entry name" value="Zinc/RING finger domain, C3HC4 (zinc finger)"/>
    <property type="match status" value="1"/>
</dbReference>
<dbReference type="GO" id="GO:0008270">
    <property type="term" value="F:zinc ion binding"/>
    <property type="evidence" value="ECO:0007669"/>
    <property type="project" value="UniProtKB-KW"/>
</dbReference>
<dbReference type="GO" id="GO:1990450">
    <property type="term" value="F:linear polyubiquitin binding"/>
    <property type="evidence" value="ECO:0007669"/>
    <property type="project" value="TreeGrafter"/>
</dbReference>
<dbReference type="OrthoDB" id="9978677at2759"/>
<protein>
    <recommendedName>
        <fullName evidence="4">RING-type domain-containing protein</fullName>
    </recommendedName>
</protein>
<dbReference type="PROSITE" id="PS50089">
    <property type="entry name" value="ZF_RING_2"/>
    <property type="match status" value="1"/>
</dbReference>
<evidence type="ECO:0000256" key="2">
    <source>
        <dbReference type="ARBA" id="ARBA00022833"/>
    </source>
</evidence>
<dbReference type="InterPro" id="IPR001841">
    <property type="entry name" value="Znf_RING"/>
</dbReference>
<keyword evidence="1 3" id="KW-0479">Metal-binding</keyword>
<evidence type="ECO:0000256" key="1">
    <source>
        <dbReference type="ARBA" id="ARBA00022771"/>
    </source>
</evidence>
<organism evidence="5 6">
    <name type="scientific">Euroglyphus maynei</name>
    <name type="common">Mayne's house dust mite</name>
    <dbReference type="NCBI Taxonomy" id="6958"/>
    <lineage>
        <taxon>Eukaryota</taxon>
        <taxon>Metazoa</taxon>
        <taxon>Ecdysozoa</taxon>
        <taxon>Arthropoda</taxon>
        <taxon>Chelicerata</taxon>
        <taxon>Arachnida</taxon>
        <taxon>Acari</taxon>
        <taxon>Acariformes</taxon>
        <taxon>Sarcoptiformes</taxon>
        <taxon>Astigmata</taxon>
        <taxon>Psoroptidia</taxon>
        <taxon>Analgoidea</taxon>
        <taxon>Pyroglyphidae</taxon>
        <taxon>Pyroglyphinae</taxon>
        <taxon>Euroglyphus</taxon>
    </lineage>
</organism>